<evidence type="ECO:0000313" key="8">
    <source>
        <dbReference type="Proteomes" id="UP001589758"/>
    </source>
</evidence>
<dbReference type="InterPro" id="IPR029063">
    <property type="entry name" value="SAM-dependent_MTases_sf"/>
</dbReference>
<dbReference type="HAMAP" id="MF_01007">
    <property type="entry name" value="16SrRNA_methyltr_H"/>
    <property type="match status" value="1"/>
</dbReference>
<dbReference type="Proteomes" id="UP001589758">
    <property type="component" value="Unassembled WGS sequence"/>
</dbReference>
<evidence type="ECO:0000256" key="1">
    <source>
        <dbReference type="ARBA" id="ARBA00010396"/>
    </source>
</evidence>
<dbReference type="InterPro" id="IPR002903">
    <property type="entry name" value="RsmH"/>
</dbReference>
<feature type="binding site" evidence="6">
    <location>
        <position position="76"/>
    </location>
    <ligand>
        <name>S-adenosyl-L-methionine</name>
        <dbReference type="ChEBI" id="CHEBI:59789"/>
    </ligand>
</feature>
<reference evidence="7 8" key="1">
    <citation type="submission" date="2024-09" db="EMBL/GenBank/DDBJ databases">
        <authorList>
            <person name="Sun Q."/>
            <person name="Mori K."/>
        </authorList>
    </citation>
    <scope>NUCLEOTIDE SEQUENCE [LARGE SCALE GENOMIC DNA]</scope>
    <source>
        <strain evidence="7 8">CCM 8545</strain>
    </source>
</reference>
<accession>A0ABV6CDP8</accession>
<dbReference type="SUPFAM" id="SSF81799">
    <property type="entry name" value="Putative methyltransferase TM0872, insert domain"/>
    <property type="match status" value="1"/>
</dbReference>
<comment type="similarity">
    <text evidence="1 6">Belongs to the methyltransferase superfamily. RsmH family.</text>
</comment>
<evidence type="ECO:0000256" key="5">
    <source>
        <dbReference type="ARBA" id="ARBA00022691"/>
    </source>
</evidence>
<gene>
    <name evidence="6 7" type="primary">rsmH</name>
    <name evidence="7" type="ORF">ACFFIT_09995</name>
</gene>
<evidence type="ECO:0000313" key="7">
    <source>
        <dbReference type="EMBL" id="MFC0180406.1"/>
    </source>
</evidence>
<evidence type="ECO:0000256" key="2">
    <source>
        <dbReference type="ARBA" id="ARBA00022552"/>
    </source>
</evidence>
<dbReference type="PANTHER" id="PTHR11265:SF0">
    <property type="entry name" value="12S RRNA N4-METHYLCYTIDINE METHYLTRANSFERASE"/>
    <property type="match status" value="1"/>
</dbReference>
<feature type="binding site" evidence="6">
    <location>
        <position position="105"/>
    </location>
    <ligand>
        <name>S-adenosyl-L-methionine</name>
        <dbReference type="ChEBI" id="CHEBI:59789"/>
    </ligand>
</feature>
<organism evidence="7 8">
    <name type="scientific">Thorsellia kenyensis</name>
    <dbReference type="NCBI Taxonomy" id="1549888"/>
    <lineage>
        <taxon>Bacteria</taxon>
        <taxon>Pseudomonadati</taxon>
        <taxon>Pseudomonadota</taxon>
        <taxon>Gammaproteobacteria</taxon>
        <taxon>Enterobacterales</taxon>
        <taxon>Thorselliaceae</taxon>
        <taxon>Thorsellia</taxon>
    </lineage>
</organism>
<dbReference type="InterPro" id="IPR023397">
    <property type="entry name" value="SAM-dep_MeTrfase_MraW_recog"/>
</dbReference>
<comment type="catalytic activity">
    <reaction evidence="6">
        <text>cytidine(1402) in 16S rRNA + S-adenosyl-L-methionine = N(4)-methylcytidine(1402) in 16S rRNA + S-adenosyl-L-homocysteine + H(+)</text>
        <dbReference type="Rhea" id="RHEA:42928"/>
        <dbReference type="Rhea" id="RHEA-COMP:10286"/>
        <dbReference type="Rhea" id="RHEA-COMP:10287"/>
        <dbReference type="ChEBI" id="CHEBI:15378"/>
        <dbReference type="ChEBI" id="CHEBI:57856"/>
        <dbReference type="ChEBI" id="CHEBI:59789"/>
        <dbReference type="ChEBI" id="CHEBI:74506"/>
        <dbReference type="ChEBI" id="CHEBI:82748"/>
        <dbReference type="EC" id="2.1.1.199"/>
    </reaction>
</comment>
<feature type="binding site" evidence="6">
    <location>
        <position position="98"/>
    </location>
    <ligand>
        <name>S-adenosyl-L-methionine</name>
        <dbReference type="ChEBI" id="CHEBI:59789"/>
    </ligand>
</feature>
<sequence length="309" mass="34778">MALHTTVMLKEAVDALNIKVDGIYVDGTFGRGGHSRKILEQLGPNGKLIVVDRDPDAIKVAQALNDERVHCIHNSFAYLYDYLDQMGLLGKIDGLLLDLGVSSPQLDEAERGFSFMREGPLDMRMDTTRGLSAKEWLAQVDEVELEDVIRSYSEERFAKRIARAIVQRMQTDPLNTTLELADVIDKAVPFKDKNKHPATRTFQAIRIKINDELGQVEKILADSLIILAKNGRLSIITFHSLEDRLVKTFIRKNAKLASLPRGLPLTEKQLANMHEALTLKELPKKKPSKEEITTNTRARSAMLRIAEKI</sequence>
<comment type="function">
    <text evidence="6">Specifically methylates the N4 position of cytidine in position 1402 (C1402) of 16S rRNA.</text>
</comment>
<dbReference type="GO" id="GO:0008168">
    <property type="term" value="F:methyltransferase activity"/>
    <property type="evidence" value="ECO:0007669"/>
    <property type="project" value="UniProtKB-KW"/>
</dbReference>
<keyword evidence="6" id="KW-0963">Cytoplasm</keyword>
<dbReference type="EMBL" id="JBHLXE010000100">
    <property type="protein sequence ID" value="MFC0180406.1"/>
    <property type="molecule type" value="Genomic_DNA"/>
</dbReference>
<dbReference type="Pfam" id="PF01795">
    <property type="entry name" value="Methyltransf_5"/>
    <property type="match status" value="1"/>
</dbReference>
<dbReference type="GO" id="GO:0032259">
    <property type="term" value="P:methylation"/>
    <property type="evidence" value="ECO:0007669"/>
    <property type="project" value="UniProtKB-KW"/>
</dbReference>
<proteinExistence type="inferred from homology"/>
<keyword evidence="3 6" id="KW-0489">Methyltransferase</keyword>
<dbReference type="Gene3D" id="1.10.150.170">
    <property type="entry name" value="Putative methyltransferase TM0872, insert domain"/>
    <property type="match status" value="1"/>
</dbReference>
<dbReference type="NCBIfam" id="TIGR00006">
    <property type="entry name" value="16S rRNA (cytosine(1402)-N(4))-methyltransferase RsmH"/>
    <property type="match status" value="1"/>
</dbReference>
<evidence type="ECO:0000256" key="6">
    <source>
        <dbReference type="HAMAP-Rule" id="MF_01007"/>
    </source>
</evidence>
<name>A0ABV6CDP8_9GAMM</name>
<dbReference type="PANTHER" id="PTHR11265">
    <property type="entry name" value="S-ADENOSYL-METHYLTRANSFERASE MRAW"/>
    <property type="match status" value="1"/>
</dbReference>
<comment type="caution">
    <text evidence="7">The sequence shown here is derived from an EMBL/GenBank/DDBJ whole genome shotgun (WGS) entry which is preliminary data.</text>
</comment>
<keyword evidence="4 6" id="KW-0808">Transferase</keyword>
<evidence type="ECO:0000256" key="4">
    <source>
        <dbReference type="ARBA" id="ARBA00022679"/>
    </source>
</evidence>
<comment type="subcellular location">
    <subcellularLocation>
        <location evidence="6">Cytoplasm</location>
    </subcellularLocation>
</comment>
<feature type="binding site" evidence="6">
    <location>
        <begin position="32"/>
        <end position="34"/>
    </location>
    <ligand>
        <name>S-adenosyl-L-methionine</name>
        <dbReference type="ChEBI" id="CHEBI:59789"/>
    </ligand>
</feature>
<evidence type="ECO:0000256" key="3">
    <source>
        <dbReference type="ARBA" id="ARBA00022603"/>
    </source>
</evidence>
<dbReference type="Gene3D" id="3.40.50.150">
    <property type="entry name" value="Vaccinia Virus protein VP39"/>
    <property type="match status" value="1"/>
</dbReference>
<feature type="binding site" evidence="6">
    <location>
        <position position="52"/>
    </location>
    <ligand>
        <name>S-adenosyl-L-methionine</name>
        <dbReference type="ChEBI" id="CHEBI:59789"/>
    </ligand>
</feature>
<protein>
    <recommendedName>
        <fullName evidence="6">Ribosomal RNA small subunit methyltransferase H</fullName>
        <ecNumber evidence="6">2.1.1.199</ecNumber>
    </recommendedName>
    <alternativeName>
        <fullName evidence="6">16S rRNA m(4)C1402 methyltransferase</fullName>
    </alternativeName>
    <alternativeName>
        <fullName evidence="6">rRNA (cytosine-N(4)-)-methyltransferase RsmH</fullName>
    </alternativeName>
</protein>
<dbReference type="SUPFAM" id="SSF53335">
    <property type="entry name" value="S-adenosyl-L-methionine-dependent methyltransferases"/>
    <property type="match status" value="1"/>
</dbReference>
<dbReference type="RefSeq" id="WP_385877515.1">
    <property type="nucleotide sequence ID" value="NZ_JBHLXE010000100.1"/>
</dbReference>
<dbReference type="EC" id="2.1.1.199" evidence="6"/>
<keyword evidence="8" id="KW-1185">Reference proteome</keyword>
<dbReference type="PIRSF" id="PIRSF004486">
    <property type="entry name" value="MraW"/>
    <property type="match status" value="1"/>
</dbReference>
<keyword evidence="5 6" id="KW-0949">S-adenosyl-L-methionine</keyword>
<keyword evidence="2 6" id="KW-0698">rRNA processing</keyword>